<feature type="transmembrane region" description="Helical" evidence="8">
    <location>
        <begin position="138"/>
        <end position="156"/>
    </location>
</feature>
<comment type="function">
    <text evidence="8">Probably functions as a manganese efflux pump.</text>
</comment>
<evidence type="ECO:0000313" key="9">
    <source>
        <dbReference type="EMBL" id="HJH42663.1"/>
    </source>
</evidence>
<keyword evidence="11" id="KW-1185">Reference proteome</keyword>
<evidence type="ECO:0000256" key="6">
    <source>
        <dbReference type="ARBA" id="ARBA00023136"/>
    </source>
</evidence>
<evidence type="ECO:0000256" key="8">
    <source>
        <dbReference type="HAMAP-Rule" id="MF_01521"/>
    </source>
</evidence>
<gene>
    <name evidence="8" type="primary">mntP</name>
    <name evidence="10" type="ORF">C2L80_10205</name>
    <name evidence="9" type="ORF">K8V16_02610</name>
</gene>
<organism evidence="10 11">
    <name type="scientific">Rubneribacter badeniensis</name>
    <dbReference type="NCBI Taxonomy" id="2070688"/>
    <lineage>
        <taxon>Bacteria</taxon>
        <taxon>Bacillati</taxon>
        <taxon>Actinomycetota</taxon>
        <taxon>Coriobacteriia</taxon>
        <taxon>Eggerthellales</taxon>
        <taxon>Eggerthellaceae</taxon>
        <taxon>Rubneribacter</taxon>
    </lineage>
</organism>
<proteinExistence type="inferred from homology"/>
<keyword evidence="3 8" id="KW-0812">Transmembrane</keyword>
<evidence type="ECO:0000313" key="10">
    <source>
        <dbReference type="EMBL" id="PNV64758.1"/>
    </source>
</evidence>
<evidence type="ECO:0000256" key="3">
    <source>
        <dbReference type="ARBA" id="ARBA00022692"/>
    </source>
</evidence>
<keyword evidence="2 8" id="KW-1003">Cell membrane</keyword>
<evidence type="ECO:0000313" key="11">
    <source>
        <dbReference type="Proteomes" id="UP000236488"/>
    </source>
</evidence>
<dbReference type="PANTHER" id="PTHR35529:SF1">
    <property type="entry name" value="MANGANESE EFFLUX PUMP MNTP-RELATED"/>
    <property type="match status" value="1"/>
</dbReference>
<feature type="transmembrane region" description="Helical" evidence="8">
    <location>
        <begin position="109"/>
        <end position="132"/>
    </location>
</feature>
<keyword evidence="5 8" id="KW-0406">Ion transport</keyword>
<dbReference type="Pfam" id="PF02659">
    <property type="entry name" value="Mntp"/>
    <property type="match status" value="1"/>
</dbReference>
<keyword evidence="7 8" id="KW-0464">Manganese</keyword>
<dbReference type="InterPro" id="IPR022929">
    <property type="entry name" value="Put_MntP"/>
</dbReference>
<comment type="subcellular location">
    <subcellularLocation>
        <location evidence="8">Cell membrane</location>
        <topology evidence="8">Multi-pass membrane protein</topology>
    </subcellularLocation>
</comment>
<keyword evidence="1 8" id="KW-0813">Transport</keyword>
<comment type="caution">
    <text evidence="10">The sequence shown here is derived from an EMBL/GenBank/DDBJ whole genome shotgun (WGS) entry which is preliminary data.</text>
</comment>
<sequence>MGLVELFLIAVGLSMDAFAVAVCKGLGMRRLDVRQAVVIALFFGGFQALMPLAGWALGTQFEALITPIDHWIAFGLLTFIGARMLWEACHEEGEGASCPVDGKLDVRELAMLAVATSIDALAVGVTFAFLHVDIASSVALIGATTFVLSLAGVAAGHRFGARYERPSAIAGGVVLILIGLKILLEHLGVIAF</sequence>
<dbReference type="Proteomes" id="UP000789325">
    <property type="component" value="Unassembled WGS sequence"/>
</dbReference>
<keyword evidence="6 8" id="KW-0472">Membrane</keyword>
<reference evidence="10 11" key="1">
    <citation type="journal article" date="2018" name="Int. J. Syst. Evol. Microbiol.">
        <title>Rubneribacter badeniensis gen. nov., sp. nov. and Enteroscipio rubneri gen. nov., sp. nov., new members of the Eggerthellaceae isolated from human faeces.</title>
        <authorList>
            <person name="Danylec N."/>
            <person name="Gobl A."/>
            <person name="Stoll D.A."/>
            <person name="Hetzer B."/>
            <person name="Kulling S.E."/>
            <person name="Huch M."/>
        </authorList>
    </citation>
    <scope>NUCLEOTIDE SEQUENCE [LARGE SCALE GENOMIC DNA]</scope>
    <source>
        <strain evidence="10 11">ResAG-85</strain>
    </source>
</reference>
<dbReference type="RefSeq" id="WP_087196047.1">
    <property type="nucleotide sequence ID" value="NZ_PPEL01000069.1"/>
</dbReference>
<dbReference type="GO" id="GO:0005886">
    <property type="term" value="C:plasma membrane"/>
    <property type="evidence" value="ECO:0007669"/>
    <property type="project" value="UniProtKB-SubCell"/>
</dbReference>
<name>A0A2K2U3H5_9ACTN</name>
<feature type="transmembrane region" description="Helical" evidence="8">
    <location>
        <begin position="70"/>
        <end position="88"/>
    </location>
</feature>
<dbReference type="EMBL" id="DYZL01000042">
    <property type="protein sequence ID" value="HJH42663.1"/>
    <property type="molecule type" value="Genomic_DNA"/>
</dbReference>
<comment type="similarity">
    <text evidence="8">Belongs to the MntP (TC 9.B.29) family.</text>
</comment>
<evidence type="ECO:0000256" key="1">
    <source>
        <dbReference type="ARBA" id="ARBA00022448"/>
    </source>
</evidence>
<accession>A0A2K2U3H5</accession>
<dbReference type="AlphaFoldDB" id="A0A2K2U3H5"/>
<dbReference type="Proteomes" id="UP000236488">
    <property type="component" value="Unassembled WGS sequence"/>
</dbReference>
<feature type="transmembrane region" description="Helical" evidence="8">
    <location>
        <begin position="168"/>
        <end position="191"/>
    </location>
</feature>
<reference evidence="9" key="2">
    <citation type="journal article" date="2021" name="PeerJ">
        <title>Extensive microbial diversity within the chicken gut microbiome revealed by metagenomics and culture.</title>
        <authorList>
            <person name="Gilroy R."/>
            <person name="Ravi A."/>
            <person name="Getino M."/>
            <person name="Pursley I."/>
            <person name="Horton D.L."/>
            <person name="Alikhan N.F."/>
            <person name="Baker D."/>
            <person name="Gharbi K."/>
            <person name="Hall N."/>
            <person name="Watson M."/>
            <person name="Adriaenssens E.M."/>
            <person name="Foster-Nyarko E."/>
            <person name="Jarju S."/>
            <person name="Secka A."/>
            <person name="Antonio M."/>
            <person name="Oren A."/>
            <person name="Chaudhuri R.R."/>
            <person name="La Ragione R."/>
            <person name="Hildebrand F."/>
            <person name="Pallen M.J."/>
        </authorList>
    </citation>
    <scope>NUCLEOTIDE SEQUENCE</scope>
    <source>
        <strain evidence="9">USAMLcec12-2067</strain>
    </source>
</reference>
<evidence type="ECO:0000256" key="4">
    <source>
        <dbReference type="ARBA" id="ARBA00022989"/>
    </source>
</evidence>
<feature type="transmembrane region" description="Helical" evidence="8">
    <location>
        <begin position="6"/>
        <end position="26"/>
    </location>
</feature>
<protein>
    <recommendedName>
        <fullName evidence="8">Putative manganese efflux pump MntP</fullName>
    </recommendedName>
</protein>
<feature type="transmembrane region" description="Helical" evidence="8">
    <location>
        <begin position="38"/>
        <end position="58"/>
    </location>
</feature>
<evidence type="ECO:0000256" key="5">
    <source>
        <dbReference type="ARBA" id="ARBA00023065"/>
    </source>
</evidence>
<dbReference type="PANTHER" id="PTHR35529">
    <property type="entry name" value="MANGANESE EFFLUX PUMP MNTP-RELATED"/>
    <property type="match status" value="1"/>
</dbReference>
<dbReference type="InterPro" id="IPR003810">
    <property type="entry name" value="Mntp/YtaF"/>
</dbReference>
<dbReference type="HAMAP" id="MF_01521">
    <property type="entry name" value="MntP_pump"/>
    <property type="match status" value="1"/>
</dbReference>
<evidence type="ECO:0000256" key="2">
    <source>
        <dbReference type="ARBA" id="ARBA00022475"/>
    </source>
</evidence>
<dbReference type="GO" id="GO:0005384">
    <property type="term" value="F:manganese ion transmembrane transporter activity"/>
    <property type="evidence" value="ECO:0007669"/>
    <property type="project" value="UniProtKB-UniRule"/>
</dbReference>
<reference evidence="9" key="3">
    <citation type="submission" date="2021-09" db="EMBL/GenBank/DDBJ databases">
        <authorList>
            <person name="Gilroy R."/>
        </authorList>
    </citation>
    <scope>NUCLEOTIDE SEQUENCE</scope>
    <source>
        <strain evidence="9">USAMLcec12-2067</strain>
    </source>
</reference>
<keyword evidence="4 8" id="KW-1133">Transmembrane helix</keyword>
<evidence type="ECO:0000256" key="7">
    <source>
        <dbReference type="ARBA" id="ARBA00023211"/>
    </source>
</evidence>
<dbReference type="EMBL" id="PPEL01000069">
    <property type="protein sequence ID" value="PNV64758.1"/>
    <property type="molecule type" value="Genomic_DNA"/>
</dbReference>